<gene>
    <name evidence="1" type="ORF">MJG53_013435</name>
</gene>
<evidence type="ECO:0000313" key="2">
    <source>
        <dbReference type="Proteomes" id="UP001057279"/>
    </source>
</evidence>
<evidence type="ECO:0000313" key="1">
    <source>
        <dbReference type="EMBL" id="KAI4571329.1"/>
    </source>
</evidence>
<proteinExistence type="predicted"/>
<comment type="caution">
    <text evidence="1">The sequence shown here is derived from an EMBL/GenBank/DDBJ whole genome shotgun (WGS) entry which is preliminary data.</text>
</comment>
<keyword evidence="2" id="KW-1185">Reference proteome</keyword>
<dbReference type="Proteomes" id="UP001057279">
    <property type="component" value="Linkage Group LG16"/>
</dbReference>
<accession>A0ACB9UIX7</accession>
<protein>
    <submittedName>
        <fullName evidence="1">Uncharacterized protein</fullName>
    </submittedName>
</protein>
<organism evidence="1 2">
    <name type="scientific">Ovis ammon polii x Ovis aries</name>
    <dbReference type="NCBI Taxonomy" id="2918886"/>
    <lineage>
        <taxon>Eukaryota</taxon>
        <taxon>Metazoa</taxon>
        <taxon>Chordata</taxon>
        <taxon>Craniata</taxon>
        <taxon>Vertebrata</taxon>
        <taxon>Euteleostomi</taxon>
        <taxon>Mammalia</taxon>
        <taxon>Eutheria</taxon>
        <taxon>Laurasiatheria</taxon>
        <taxon>Artiodactyla</taxon>
        <taxon>Ruminantia</taxon>
        <taxon>Pecora</taxon>
        <taxon>Bovidae</taxon>
        <taxon>Caprinae</taxon>
        <taxon>Ovis</taxon>
    </lineage>
</organism>
<reference evidence="1" key="1">
    <citation type="submission" date="2022-03" db="EMBL/GenBank/DDBJ databases">
        <title>Genomic analyses of argali, domestic sheep and their hybrids provide insights into chromosomal evolution, heterosis and genetic basis of agronomic traits.</title>
        <authorList>
            <person name="Li M."/>
        </authorList>
    </citation>
    <scope>NUCLEOTIDE SEQUENCE</scope>
    <source>
        <strain evidence="1">F1 hybrid</strain>
    </source>
</reference>
<dbReference type="EMBL" id="CM043041">
    <property type="protein sequence ID" value="KAI4571329.1"/>
    <property type="molecule type" value="Genomic_DNA"/>
</dbReference>
<sequence>MATGPLRGLVQGAGPVRARGLPEDVEPAAIQAVLQPVFLPQGTFGLRNARSMRVEKAKATVMEFVENINHSAIPGEIRAGTASRGFCARKARRTRGS</sequence>
<name>A0ACB9UIX7_9CETA</name>